<comment type="caution">
    <text evidence="1">The sequence shown here is derived from an EMBL/GenBank/DDBJ whole genome shotgun (WGS) entry which is preliminary data.</text>
</comment>
<keyword evidence="2" id="KW-1185">Reference proteome</keyword>
<sequence>MARELRSRKVVSETQNGDVKAKVVEKVATQTKRKAADDSSPVARKQQKSTKVTKAKKTEQPKLLPTKKAAKKAAPAEEPGEDSDSESDAEGEDNAQALALQVDPEDEQPNTAEAEAAFMTGGDVGKIPKIARKSAAKSSKGEVGVIYVGRIPHGFYEHEMRQYFSQFGPINKLRISRNKKTGASKHFAFVEFAEDTTAEIVAKTMNNYLLFGHVLKVKTIPKDQVHPDLFKGANKRFKQIPWNKMAGKQLEKPLSQTQWTTKVAKEKSKRAKQAVQLKAMGYEFEAPEIKDVPPPALALEDEAETKAIEDAPAPESVVEVTKEVIETPEEEAEVEVKTISAPKKKVTKTKAKVAKGRAKKARA</sequence>
<evidence type="ECO:0000313" key="2">
    <source>
        <dbReference type="Proteomes" id="UP001163324"/>
    </source>
</evidence>
<name>A0ACC0V6I7_9HYPO</name>
<reference evidence="1" key="1">
    <citation type="submission" date="2022-10" db="EMBL/GenBank/DDBJ databases">
        <title>Complete Genome of Trichothecium roseum strain YXFP-22015, a Plant Pathogen Isolated from Citrus.</title>
        <authorList>
            <person name="Wang Y."/>
            <person name="Zhu L."/>
        </authorList>
    </citation>
    <scope>NUCLEOTIDE SEQUENCE</scope>
    <source>
        <strain evidence="1">YXFP-22015</strain>
    </source>
</reference>
<dbReference type="Proteomes" id="UP001163324">
    <property type="component" value="Chromosome 3"/>
</dbReference>
<proteinExistence type="predicted"/>
<gene>
    <name evidence="1" type="ORF">N3K66_003156</name>
</gene>
<protein>
    <submittedName>
        <fullName evidence="1">Uncharacterized protein</fullName>
    </submittedName>
</protein>
<dbReference type="EMBL" id="CM047942">
    <property type="protein sequence ID" value="KAI9901339.1"/>
    <property type="molecule type" value="Genomic_DNA"/>
</dbReference>
<accession>A0ACC0V6I7</accession>
<evidence type="ECO:0000313" key="1">
    <source>
        <dbReference type="EMBL" id="KAI9901339.1"/>
    </source>
</evidence>
<organism evidence="1 2">
    <name type="scientific">Trichothecium roseum</name>
    <dbReference type="NCBI Taxonomy" id="47278"/>
    <lineage>
        <taxon>Eukaryota</taxon>
        <taxon>Fungi</taxon>
        <taxon>Dikarya</taxon>
        <taxon>Ascomycota</taxon>
        <taxon>Pezizomycotina</taxon>
        <taxon>Sordariomycetes</taxon>
        <taxon>Hypocreomycetidae</taxon>
        <taxon>Hypocreales</taxon>
        <taxon>Hypocreales incertae sedis</taxon>
        <taxon>Trichothecium</taxon>
    </lineage>
</organism>